<dbReference type="PANTHER" id="PTHR43619">
    <property type="entry name" value="S-ADENOSYL-L-METHIONINE-DEPENDENT METHYLTRANSFERASE YKTD-RELATED"/>
    <property type="match status" value="1"/>
</dbReference>
<dbReference type="AlphaFoldDB" id="A0A5J4JHD4"/>
<evidence type="ECO:0000256" key="1">
    <source>
        <dbReference type="ARBA" id="ARBA00022603"/>
    </source>
</evidence>
<accession>A0A5J4JHD4</accession>
<keyword evidence="4" id="KW-1185">Reference proteome</keyword>
<dbReference type="SUPFAM" id="SSF53335">
    <property type="entry name" value="S-adenosyl-L-methionine-dependent methyltransferases"/>
    <property type="match status" value="1"/>
</dbReference>
<gene>
    <name evidence="3" type="ORF">BpJC7_13980</name>
</gene>
<dbReference type="GO" id="GO:0008168">
    <property type="term" value="F:methyltransferase activity"/>
    <property type="evidence" value="ECO:0007669"/>
    <property type="project" value="UniProtKB-KW"/>
</dbReference>
<organism evidence="3 4">
    <name type="scientific">Weizmannia acidilactici</name>
    <dbReference type="NCBI Taxonomy" id="2607726"/>
    <lineage>
        <taxon>Bacteria</taxon>
        <taxon>Bacillati</taxon>
        <taxon>Bacillota</taxon>
        <taxon>Bacilli</taxon>
        <taxon>Bacillales</taxon>
        <taxon>Bacillaceae</taxon>
        <taxon>Heyndrickxia</taxon>
    </lineage>
</organism>
<protein>
    <submittedName>
        <fullName evidence="3">Uncharacterized protein</fullName>
    </submittedName>
</protein>
<dbReference type="PANTHER" id="PTHR43619:SF2">
    <property type="entry name" value="S-ADENOSYL-L-METHIONINE-DEPENDENT METHYLTRANSFERASES SUPERFAMILY PROTEIN"/>
    <property type="match status" value="1"/>
</dbReference>
<evidence type="ECO:0000313" key="3">
    <source>
        <dbReference type="EMBL" id="GER70095.1"/>
    </source>
</evidence>
<evidence type="ECO:0000256" key="2">
    <source>
        <dbReference type="ARBA" id="ARBA00022679"/>
    </source>
</evidence>
<dbReference type="PIRSF" id="PIRSF028177">
    <property type="entry name" value="Polyketide_synth_Omtfrase_TcmP"/>
    <property type="match status" value="1"/>
</dbReference>
<dbReference type="Proteomes" id="UP000391919">
    <property type="component" value="Unassembled WGS sequence"/>
</dbReference>
<keyword evidence="2" id="KW-0808">Transferase</keyword>
<proteinExistence type="predicted"/>
<dbReference type="EMBL" id="BKZQ01000015">
    <property type="protein sequence ID" value="GER70095.1"/>
    <property type="molecule type" value="Genomic_DNA"/>
</dbReference>
<evidence type="ECO:0000313" key="4">
    <source>
        <dbReference type="Proteomes" id="UP000391919"/>
    </source>
</evidence>
<name>A0A5J4JHD4_9BACI</name>
<comment type="caution">
    <text evidence="3">The sequence shown here is derived from an EMBL/GenBank/DDBJ whole genome shotgun (WGS) entry which is preliminary data.</text>
</comment>
<dbReference type="RefSeq" id="WP_151681100.1">
    <property type="nucleotide sequence ID" value="NZ_BKZP01000011.1"/>
</dbReference>
<keyword evidence="1" id="KW-0489">Methyltransferase</keyword>
<dbReference type="InterPro" id="IPR029063">
    <property type="entry name" value="SAM-dependent_MTases_sf"/>
</dbReference>
<dbReference type="Pfam" id="PF04072">
    <property type="entry name" value="LCM"/>
    <property type="match status" value="1"/>
</dbReference>
<dbReference type="GO" id="GO:0032259">
    <property type="term" value="P:methylation"/>
    <property type="evidence" value="ECO:0007669"/>
    <property type="project" value="UniProtKB-KW"/>
</dbReference>
<dbReference type="InterPro" id="IPR016874">
    <property type="entry name" value="TcmP-like"/>
</dbReference>
<dbReference type="InterPro" id="IPR007213">
    <property type="entry name" value="Ppm1/Ppm2/Tcmp"/>
</dbReference>
<sequence>MADKNHKIHLHEEKETLLITLYAKALDNRLKHPILHDQKAEEILGMIDYDFEKLKDFGNEIMVARAKQFDVWLQKFLKTNPNATVLNLGCGLDTRISRIHPPSTVRWFDIDYPEVIEIRKKFFSNQPGYEMVPSSVTDPGWLENIPDNNPVMIIAEGMLEYLTETEVKTLLNRLTDHFSNGQIAFDVMNTFAVHAGKKNLHETTGAEHKWAVDHIGDSDKLNPDMKRMANVSVMGTKYIRKLPLKSRLLFRFMYFIPNFRNMMRLLLYKF</sequence>
<dbReference type="Gene3D" id="3.40.50.150">
    <property type="entry name" value="Vaccinia Virus protein VP39"/>
    <property type="match status" value="1"/>
</dbReference>
<reference evidence="3 4" key="1">
    <citation type="submission" date="2019-09" db="EMBL/GenBank/DDBJ databases">
        <title>Draft genome sequence of Bacillus sp. JC-7.</title>
        <authorList>
            <person name="Tanaka N."/>
            <person name="Shiwa Y."/>
            <person name="Fujita N."/>
            <person name="Tanasupawat S."/>
        </authorList>
    </citation>
    <scope>NUCLEOTIDE SEQUENCE [LARGE SCALE GENOMIC DNA]</scope>
    <source>
        <strain evidence="3 4">JC-7</strain>
    </source>
</reference>